<organism evidence="3 4">
    <name type="scientific">Crossiella cryophila</name>
    <dbReference type="NCBI Taxonomy" id="43355"/>
    <lineage>
        <taxon>Bacteria</taxon>
        <taxon>Bacillati</taxon>
        <taxon>Actinomycetota</taxon>
        <taxon>Actinomycetes</taxon>
        <taxon>Pseudonocardiales</taxon>
        <taxon>Pseudonocardiaceae</taxon>
        <taxon>Crossiella</taxon>
    </lineage>
</organism>
<keyword evidence="2" id="KW-1133">Transmembrane helix</keyword>
<dbReference type="AlphaFoldDB" id="A0A7W7C8K9"/>
<evidence type="ECO:0000256" key="1">
    <source>
        <dbReference type="SAM" id="MobiDB-lite"/>
    </source>
</evidence>
<dbReference type="EMBL" id="JACHMH010000001">
    <property type="protein sequence ID" value="MBB4676510.1"/>
    <property type="molecule type" value="Genomic_DNA"/>
</dbReference>
<dbReference type="RefSeq" id="WP_185002328.1">
    <property type="nucleotide sequence ID" value="NZ_BAAAUI010000015.1"/>
</dbReference>
<evidence type="ECO:0000313" key="4">
    <source>
        <dbReference type="Proteomes" id="UP000533598"/>
    </source>
</evidence>
<comment type="caution">
    <text evidence="3">The sequence shown here is derived from an EMBL/GenBank/DDBJ whole genome shotgun (WGS) entry which is preliminary data.</text>
</comment>
<reference evidence="3 4" key="1">
    <citation type="submission" date="2020-08" db="EMBL/GenBank/DDBJ databases">
        <title>Sequencing the genomes of 1000 actinobacteria strains.</title>
        <authorList>
            <person name="Klenk H.-P."/>
        </authorList>
    </citation>
    <scope>NUCLEOTIDE SEQUENCE [LARGE SCALE GENOMIC DNA]</scope>
    <source>
        <strain evidence="3 4">DSM 44230</strain>
    </source>
</reference>
<accession>A0A7W7C8K9</accession>
<feature type="transmembrane region" description="Helical" evidence="2">
    <location>
        <begin position="132"/>
        <end position="150"/>
    </location>
</feature>
<evidence type="ECO:0000313" key="3">
    <source>
        <dbReference type="EMBL" id="MBB4676510.1"/>
    </source>
</evidence>
<protein>
    <submittedName>
        <fullName evidence="3">Uncharacterized protein</fullName>
    </submittedName>
</protein>
<feature type="transmembrane region" description="Helical" evidence="2">
    <location>
        <begin position="26"/>
        <end position="44"/>
    </location>
</feature>
<keyword evidence="2" id="KW-0472">Membrane</keyword>
<keyword evidence="4" id="KW-1185">Reference proteome</keyword>
<gene>
    <name evidence="3" type="ORF">HNR67_002628</name>
</gene>
<sequence length="247" mass="26091">MAVVWSRWRELPGAWAAAVTRPRWQLVLAFPISLWVLVWVGAQFTTTGAVFTPLDAPRAVLARFGAGATGWLDVVGAWLRDPAHAGVLTAAAWAAGLLWAATSERAQLPALAGWLVVMAAAEGLGYQPAISRAVGVLAGFIALLALCALPNRGKLVDRRPRLLPMDVLTAGAVAAALSGMVPLLAPGLALTRLLRPYLTKPARPDPSRLNIPVARPPVDRSTSPKVPRAGEMRSPSRNESAVADVSE</sequence>
<feature type="transmembrane region" description="Helical" evidence="2">
    <location>
        <begin position="83"/>
        <end position="101"/>
    </location>
</feature>
<proteinExistence type="predicted"/>
<dbReference type="Proteomes" id="UP000533598">
    <property type="component" value="Unassembled WGS sequence"/>
</dbReference>
<feature type="transmembrane region" description="Helical" evidence="2">
    <location>
        <begin position="108"/>
        <end position="126"/>
    </location>
</feature>
<keyword evidence="2" id="KW-0812">Transmembrane</keyword>
<feature type="region of interest" description="Disordered" evidence="1">
    <location>
        <begin position="204"/>
        <end position="247"/>
    </location>
</feature>
<name>A0A7W7C8K9_9PSEU</name>
<evidence type="ECO:0000256" key="2">
    <source>
        <dbReference type="SAM" id="Phobius"/>
    </source>
</evidence>
<feature type="transmembrane region" description="Helical" evidence="2">
    <location>
        <begin position="162"/>
        <end position="185"/>
    </location>
</feature>